<evidence type="ECO:0000256" key="2">
    <source>
        <dbReference type="ARBA" id="ARBA00022670"/>
    </source>
</evidence>
<dbReference type="OrthoDB" id="1939479at2759"/>
<dbReference type="InterPro" id="IPR003653">
    <property type="entry name" value="Peptidase_C48_C"/>
</dbReference>
<protein>
    <submittedName>
        <fullName evidence="9">Sentrin-specific protease 1-like</fullName>
    </submittedName>
</protein>
<dbReference type="AlphaFoldDB" id="A0A8B8BZI9"/>
<evidence type="ECO:0000313" key="8">
    <source>
        <dbReference type="Proteomes" id="UP000694844"/>
    </source>
</evidence>
<feature type="compositionally biased region" description="Basic and acidic residues" evidence="6">
    <location>
        <begin position="391"/>
        <end position="400"/>
    </location>
</feature>
<dbReference type="Gene3D" id="3.40.395.10">
    <property type="entry name" value="Adenoviral Proteinase, Chain A"/>
    <property type="match status" value="1"/>
</dbReference>
<dbReference type="InterPro" id="IPR038765">
    <property type="entry name" value="Papain-like_cys_pep_sf"/>
</dbReference>
<keyword evidence="8" id="KW-1185">Reference proteome</keyword>
<feature type="compositionally biased region" description="Polar residues" evidence="6">
    <location>
        <begin position="106"/>
        <end position="122"/>
    </location>
</feature>
<feature type="region of interest" description="Disordered" evidence="6">
    <location>
        <begin position="95"/>
        <end position="203"/>
    </location>
</feature>
<evidence type="ECO:0000259" key="7">
    <source>
        <dbReference type="PROSITE" id="PS50600"/>
    </source>
</evidence>
<dbReference type="PANTHER" id="PTHR12606:SF141">
    <property type="entry name" value="GH15225P-RELATED"/>
    <property type="match status" value="1"/>
</dbReference>
<gene>
    <name evidence="9" type="primary">LOC111114680</name>
</gene>
<comment type="similarity">
    <text evidence="1">Belongs to the peptidase C48 family.</text>
</comment>
<dbReference type="GO" id="GO:0080090">
    <property type="term" value="P:regulation of primary metabolic process"/>
    <property type="evidence" value="ECO:0007669"/>
    <property type="project" value="UniProtKB-ARBA"/>
</dbReference>
<keyword evidence="5" id="KW-0175">Coiled coil</keyword>
<organism evidence="8 9">
    <name type="scientific">Crassostrea virginica</name>
    <name type="common">Eastern oyster</name>
    <dbReference type="NCBI Taxonomy" id="6565"/>
    <lineage>
        <taxon>Eukaryota</taxon>
        <taxon>Metazoa</taxon>
        <taxon>Spiralia</taxon>
        <taxon>Lophotrochozoa</taxon>
        <taxon>Mollusca</taxon>
        <taxon>Bivalvia</taxon>
        <taxon>Autobranchia</taxon>
        <taxon>Pteriomorphia</taxon>
        <taxon>Ostreida</taxon>
        <taxon>Ostreoidea</taxon>
        <taxon>Ostreidae</taxon>
        <taxon>Crassostrea</taxon>
    </lineage>
</organism>
<accession>A0A8B8BZI9</accession>
<dbReference type="FunFam" id="3.40.395.10:FF:000001">
    <property type="entry name" value="Sentrin-specific protease 1"/>
    <property type="match status" value="1"/>
</dbReference>
<keyword evidence="3" id="KW-0378">Hydrolase</keyword>
<name>A0A8B8BZI9_CRAVI</name>
<dbReference type="PANTHER" id="PTHR12606">
    <property type="entry name" value="SENTRIN/SUMO-SPECIFIC PROTEASE"/>
    <property type="match status" value="1"/>
</dbReference>
<evidence type="ECO:0000256" key="4">
    <source>
        <dbReference type="ARBA" id="ARBA00022807"/>
    </source>
</evidence>
<feature type="region of interest" description="Disordered" evidence="6">
    <location>
        <begin position="383"/>
        <end position="419"/>
    </location>
</feature>
<keyword evidence="2" id="KW-0645">Protease</keyword>
<dbReference type="Proteomes" id="UP000694844">
    <property type="component" value="Chromosome 9"/>
</dbReference>
<proteinExistence type="inferred from homology"/>
<evidence type="ECO:0000256" key="3">
    <source>
        <dbReference type="ARBA" id="ARBA00022801"/>
    </source>
</evidence>
<dbReference type="GO" id="GO:0016926">
    <property type="term" value="P:protein desumoylation"/>
    <property type="evidence" value="ECO:0007669"/>
    <property type="project" value="TreeGrafter"/>
</dbReference>
<feature type="compositionally biased region" description="Polar residues" evidence="6">
    <location>
        <begin position="284"/>
        <end position="296"/>
    </location>
</feature>
<reference evidence="9" key="1">
    <citation type="submission" date="2025-08" db="UniProtKB">
        <authorList>
            <consortium name="RefSeq"/>
        </authorList>
    </citation>
    <scope>IDENTIFICATION</scope>
    <source>
        <tissue evidence="9">Whole sample</tissue>
    </source>
</reference>
<feature type="domain" description="Ubiquitin-like protease family profile" evidence="7">
    <location>
        <begin position="530"/>
        <end position="692"/>
    </location>
</feature>
<dbReference type="GO" id="GO:0006508">
    <property type="term" value="P:proteolysis"/>
    <property type="evidence" value="ECO:0007669"/>
    <property type="project" value="UniProtKB-KW"/>
</dbReference>
<dbReference type="SUPFAM" id="SSF54001">
    <property type="entry name" value="Cysteine proteinases"/>
    <property type="match status" value="1"/>
</dbReference>
<dbReference type="GO" id="GO:0016929">
    <property type="term" value="F:deSUMOylase activity"/>
    <property type="evidence" value="ECO:0007669"/>
    <property type="project" value="TreeGrafter"/>
</dbReference>
<feature type="compositionally biased region" description="Basic and acidic residues" evidence="6">
    <location>
        <begin position="264"/>
        <end position="273"/>
    </location>
</feature>
<dbReference type="GO" id="GO:0060255">
    <property type="term" value="P:regulation of macromolecule metabolic process"/>
    <property type="evidence" value="ECO:0007669"/>
    <property type="project" value="UniProtKB-ARBA"/>
</dbReference>
<evidence type="ECO:0000256" key="6">
    <source>
        <dbReference type="SAM" id="MobiDB-lite"/>
    </source>
</evidence>
<sequence length="723" mass="82980">MIKSFTNKIKTFVFSDSSRDNHVTQSRKRKRDSDEREDLDDDVLITAVKKPRKTESQAETLNYFNTLIVNPYQKMAEWFQKKRAWSEHYFFKKAPNGDSGMGPPNGGTSTDRAPPTTTSQVLVSGERRRTAGLPAPNGNGRPGRNGRDSTGVDQRVGQTDNGTSTRRLASNPAPHPSTHQSSAAPGSSSYTRPSQTSTSVQTDKFDVWHRMKELEAVRLFPPREKSLFQRPARQKFTAIECVRLDEKKKYQQLLQQYTQYPLEKSSHSPDRLAHSPLLHYGSRTDGSVSGSNSSLELYSVPRPPDVRRQKVVPTQKTCVISPPRPRDAEKALSPPQSRVVSYSGPDHSAASEDDVVCIDDDAEDDSDVICISEEAGRVSSPVVNGALSRGSRLDSPRSPEIRLSYPSITHPRDTPDFQSSKYLSEDWMIDLERQFSRTNREAQRKIEEAEIKRKFYQEKHLQKDHSLENQVKQRLRLYDAKPPVVEDTEVEVEEEVEEKFPELTDEMLAVVNQALRPQPSEEILVEGYKLQIRRRDMESLSGLNWLNDEIINFYMNQLVERGERDGKPKVYAFNTFFYPKVMGQGHDSVRRWTRRVDIFSKDYILIPVHLGMHWCLAVIDFKKKMIRYFDSMGGNNQGCLNALKEYLCAESLDKKKQKFDLSEWRTEIAKDIPQQMNGSDCGMFACKFAEYITREAQINFTQENMPYFRKRMVYEIVTKKLLQ</sequence>
<feature type="compositionally biased region" description="Polar residues" evidence="6">
    <location>
        <begin position="156"/>
        <end position="168"/>
    </location>
</feature>
<feature type="coiled-coil region" evidence="5">
    <location>
        <begin position="428"/>
        <end position="459"/>
    </location>
</feature>
<dbReference type="KEGG" id="cvn:111114680"/>
<evidence type="ECO:0000256" key="5">
    <source>
        <dbReference type="SAM" id="Coils"/>
    </source>
</evidence>
<feature type="region of interest" description="Disordered" evidence="6">
    <location>
        <begin position="261"/>
        <end position="351"/>
    </location>
</feature>
<feature type="region of interest" description="Disordered" evidence="6">
    <location>
        <begin position="17"/>
        <end position="38"/>
    </location>
</feature>
<dbReference type="GO" id="GO:0005634">
    <property type="term" value="C:nucleus"/>
    <property type="evidence" value="ECO:0007669"/>
    <property type="project" value="TreeGrafter"/>
</dbReference>
<dbReference type="GeneID" id="111114680"/>
<evidence type="ECO:0000313" key="9">
    <source>
        <dbReference type="RefSeq" id="XP_022308808.1"/>
    </source>
</evidence>
<keyword evidence="4" id="KW-0788">Thiol protease</keyword>
<dbReference type="PROSITE" id="PS50600">
    <property type="entry name" value="ULP_PROTEASE"/>
    <property type="match status" value="1"/>
</dbReference>
<feature type="compositionally biased region" description="Polar residues" evidence="6">
    <location>
        <begin position="177"/>
        <end position="202"/>
    </location>
</feature>
<dbReference type="RefSeq" id="XP_022308808.1">
    <property type="nucleotide sequence ID" value="XM_022453100.1"/>
</dbReference>
<evidence type="ECO:0000256" key="1">
    <source>
        <dbReference type="ARBA" id="ARBA00005234"/>
    </source>
</evidence>
<dbReference type="Pfam" id="PF02902">
    <property type="entry name" value="Peptidase_C48"/>
    <property type="match status" value="1"/>
</dbReference>